<dbReference type="OrthoDB" id="266423at2759"/>
<sequence length="231" mass="24044">MTLRTAVQHKLRMGALALTVRMPVTVSVTDLDLDCHLCFNLHHNLCRAWVEPGKLSAAVFNRMSMVVAFGERKGPYAPEETESGHTVPGTAAHHPMTAFETVSSSNATTATTTTATLPAAGVAMGVTPPLHANAASLHAGGGMWVGAAGGAGGGGATSVDTSADFFSHYESSYSTADAEEDEAVGGGHGSSSVYVDETEIGQFIQDELRAVMEKKIMAPHYVSIPLELSGL</sequence>
<gene>
    <name evidence="1" type="ORF">STCU_12118</name>
</gene>
<dbReference type="Proteomes" id="UP000015354">
    <property type="component" value="Unassembled WGS sequence"/>
</dbReference>
<dbReference type="EMBL" id="ATMH01012211">
    <property type="protein sequence ID" value="EPY15323.1"/>
    <property type="molecule type" value="Genomic_DNA"/>
</dbReference>
<reference evidence="1 2" key="1">
    <citation type="journal article" date="2013" name="PLoS ONE">
        <title>Predicting the Proteins of Angomonas deanei, Strigomonas culicis and Their Respective Endosymbionts Reveals New Aspects of the Trypanosomatidae Family.</title>
        <authorList>
            <person name="Motta M.C."/>
            <person name="Martins A.C."/>
            <person name="de Souza S.S."/>
            <person name="Catta-Preta C.M."/>
            <person name="Silva R."/>
            <person name="Klein C.C."/>
            <person name="de Almeida L.G."/>
            <person name="de Lima Cunha O."/>
            <person name="Ciapina L.P."/>
            <person name="Brocchi M."/>
            <person name="Colabardini A.C."/>
            <person name="de Araujo Lima B."/>
            <person name="Machado C.R."/>
            <person name="de Almeida Soares C.M."/>
            <person name="Probst C.M."/>
            <person name="de Menezes C.B."/>
            <person name="Thompson C.E."/>
            <person name="Bartholomeu D.C."/>
            <person name="Gradia D.F."/>
            <person name="Pavoni D.P."/>
            <person name="Grisard E.C."/>
            <person name="Fantinatti-Garboggini F."/>
            <person name="Marchini F.K."/>
            <person name="Rodrigues-Luiz G.F."/>
            <person name="Wagner G."/>
            <person name="Goldman G.H."/>
            <person name="Fietto J.L."/>
            <person name="Elias M.C."/>
            <person name="Goldman M.H."/>
            <person name="Sagot M.F."/>
            <person name="Pereira M."/>
            <person name="Stoco P.H."/>
            <person name="de Mendonca-Neto R.P."/>
            <person name="Teixeira S.M."/>
            <person name="Maciel T.E."/>
            <person name="de Oliveira Mendes T.A."/>
            <person name="Urmenyi T.P."/>
            <person name="de Souza W."/>
            <person name="Schenkman S."/>
            <person name="de Vasconcelos A.T."/>
        </authorList>
    </citation>
    <scope>NUCLEOTIDE SEQUENCE [LARGE SCALE GENOMIC DNA]</scope>
</reference>
<proteinExistence type="predicted"/>
<keyword evidence="2" id="KW-1185">Reference proteome</keyword>
<accession>S9TG46</accession>
<dbReference type="AlphaFoldDB" id="S9TG46"/>
<evidence type="ECO:0000313" key="2">
    <source>
        <dbReference type="Proteomes" id="UP000015354"/>
    </source>
</evidence>
<organism evidence="1 2">
    <name type="scientific">Strigomonas culicis</name>
    <dbReference type="NCBI Taxonomy" id="28005"/>
    <lineage>
        <taxon>Eukaryota</taxon>
        <taxon>Discoba</taxon>
        <taxon>Euglenozoa</taxon>
        <taxon>Kinetoplastea</taxon>
        <taxon>Metakinetoplastina</taxon>
        <taxon>Trypanosomatida</taxon>
        <taxon>Trypanosomatidae</taxon>
        <taxon>Strigomonadinae</taxon>
        <taxon>Strigomonas</taxon>
    </lineage>
</organism>
<comment type="caution">
    <text evidence="1">The sequence shown here is derived from an EMBL/GenBank/DDBJ whole genome shotgun (WGS) entry which is preliminary data.</text>
</comment>
<evidence type="ECO:0000313" key="1">
    <source>
        <dbReference type="EMBL" id="EPY15323.1"/>
    </source>
</evidence>
<protein>
    <submittedName>
        <fullName evidence="1">Uncharacterized protein</fullName>
    </submittedName>
</protein>
<name>S9TG46_9TRYP</name>